<proteinExistence type="predicted"/>
<name>F2IJV6_FLUTR</name>
<evidence type="ECO:0000313" key="2">
    <source>
        <dbReference type="Proteomes" id="UP000007463"/>
    </source>
</evidence>
<dbReference type="RefSeq" id="WP_013687783.1">
    <property type="nucleotide sequence ID" value="NC_015321.1"/>
</dbReference>
<sequence length="69" mass="7644">MEQKKVKSELVVTIKDKKRPRFKAGTELADKVNLVAIEVDEETTEDTESLFLSVHIQRSASVAALTAAE</sequence>
<dbReference type="HOGENOM" id="CLU_2769813_0_0_10"/>
<gene>
    <name evidence="1" type="ordered locus">Fluta_3038</name>
</gene>
<dbReference type="KEGG" id="fte:Fluta_3038"/>
<evidence type="ECO:0000313" key="1">
    <source>
        <dbReference type="EMBL" id="AEA45015.1"/>
    </source>
</evidence>
<organism evidence="1 2">
    <name type="scientific">Fluviicola taffensis (strain DSM 16823 / NCIMB 13979 / RW262)</name>
    <dbReference type="NCBI Taxonomy" id="755732"/>
    <lineage>
        <taxon>Bacteria</taxon>
        <taxon>Pseudomonadati</taxon>
        <taxon>Bacteroidota</taxon>
        <taxon>Flavobacteriia</taxon>
        <taxon>Flavobacteriales</taxon>
        <taxon>Crocinitomicaceae</taxon>
        <taxon>Fluviicola</taxon>
    </lineage>
</organism>
<keyword evidence="2" id="KW-1185">Reference proteome</keyword>
<reference evidence="1 2" key="1">
    <citation type="journal article" date="2011" name="Stand. Genomic Sci.">
        <title>Complete genome sequence of the gliding freshwater bacterium Fluviicola taffensis type strain (RW262).</title>
        <authorList>
            <person name="Woyke T."/>
            <person name="Chertkov O."/>
            <person name="Lapidus A."/>
            <person name="Nolan M."/>
            <person name="Lucas S."/>
            <person name="Del Rio T.G."/>
            <person name="Tice H."/>
            <person name="Cheng J.F."/>
            <person name="Tapia R."/>
            <person name="Han C."/>
            <person name="Goodwin L."/>
            <person name="Pitluck S."/>
            <person name="Liolios K."/>
            <person name="Pagani I."/>
            <person name="Ivanova N."/>
            <person name="Huntemann M."/>
            <person name="Mavromatis K."/>
            <person name="Mikhailova N."/>
            <person name="Pati A."/>
            <person name="Chen A."/>
            <person name="Palaniappan K."/>
            <person name="Land M."/>
            <person name="Hauser L."/>
            <person name="Brambilla E.M."/>
            <person name="Rohde M."/>
            <person name="Mwirichia R."/>
            <person name="Sikorski J."/>
            <person name="Tindall B.J."/>
            <person name="Goker M."/>
            <person name="Bristow J."/>
            <person name="Eisen J.A."/>
            <person name="Markowitz V."/>
            <person name="Hugenholtz P."/>
            <person name="Klenk H.P."/>
            <person name="Kyrpides N.C."/>
        </authorList>
    </citation>
    <scope>NUCLEOTIDE SEQUENCE [LARGE SCALE GENOMIC DNA]</scope>
    <source>
        <strain evidence="2">DSM 16823 / RW262 / RW262</strain>
    </source>
</reference>
<dbReference type="EMBL" id="CP002542">
    <property type="protein sequence ID" value="AEA45015.1"/>
    <property type="molecule type" value="Genomic_DNA"/>
</dbReference>
<reference evidence="2" key="2">
    <citation type="submission" date="2011-02" db="EMBL/GenBank/DDBJ databases">
        <title>The complete genome of Fluviicola taffensis DSM 16823.</title>
        <authorList>
            <consortium name="US DOE Joint Genome Institute (JGI-PGF)"/>
            <person name="Lucas S."/>
            <person name="Copeland A."/>
            <person name="Lapidus A."/>
            <person name="Bruce D."/>
            <person name="Goodwin L."/>
            <person name="Pitluck S."/>
            <person name="Kyrpides N."/>
            <person name="Mavromatis K."/>
            <person name="Ivanova N."/>
            <person name="Mikhailova N."/>
            <person name="Pagani I."/>
            <person name="Chertkov O."/>
            <person name="Detter J.C."/>
            <person name="Han C."/>
            <person name="Tapia R."/>
            <person name="Land M."/>
            <person name="Hauser L."/>
            <person name="Markowitz V."/>
            <person name="Cheng J.-F."/>
            <person name="Hugenholtz P."/>
            <person name="Woyke T."/>
            <person name="Wu D."/>
            <person name="Tindall B."/>
            <person name="Pomrenke H.G."/>
            <person name="Brambilla E."/>
            <person name="Klenk H.-P."/>
            <person name="Eisen J.A."/>
        </authorList>
    </citation>
    <scope>NUCLEOTIDE SEQUENCE [LARGE SCALE GENOMIC DNA]</scope>
    <source>
        <strain evidence="2">DSM 16823 / RW262 / RW262</strain>
    </source>
</reference>
<accession>F2IJV6</accession>
<dbReference type="STRING" id="755732.Fluta_3038"/>
<protein>
    <submittedName>
        <fullName evidence="1">Uncharacterized protein</fullName>
    </submittedName>
</protein>
<dbReference type="AlphaFoldDB" id="F2IJV6"/>
<dbReference type="Proteomes" id="UP000007463">
    <property type="component" value="Chromosome"/>
</dbReference>